<accession>A0A1U7PMQ0</accession>
<evidence type="ECO:0000313" key="2">
    <source>
        <dbReference type="Proteomes" id="UP000187550"/>
    </source>
</evidence>
<dbReference type="STRING" id="550447.SAMN05428946_2612"/>
<dbReference type="RefSeq" id="WP_076759466.1">
    <property type="nucleotide sequence ID" value="NZ_FTPL01000004.1"/>
</dbReference>
<name>A0A1U7PMQ0_9BACI</name>
<organism evidence="1 2">
    <name type="scientific">Edaphobacillus lindanitolerans</name>
    <dbReference type="NCBI Taxonomy" id="550447"/>
    <lineage>
        <taxon>Bacteria</taxon>
        <taxon>Bacillati</taxon>
        <taxon>Bacillota</taxon>
        <taxon>Bacilli</taxon>
        <taxon>Bacillales</taxon>
        <taxon>Bacillaceae</taxon>
        <taxon>Edaphobacillus</taxon>
    </lineage>
</organism>
<dbReference type="AlphaFoldDB" id="A0A1U7PMQ0"/>
<gene>
    <name evidence="1" type="ORF">SAMN05428946_2612</name>
</gene>
<dbReference type="OrthoDB" id="2937982at2"/>
<dbReference type="EMBL" id="FTPL01000004">
    <property type="protein sequence ID" value="SIT91166.1"/>
    <property type="molecule type" value="Genomic_DNA"/>
</dbReference>
<reference evidence="2" key="1">
    <citation type="submission" date="2017-01" db="EMBL/GenBank/DDBJ databases">
        <authorList>
            <person name="Varghese N."/>
            <person name="Submissions S."/>
        </authorList>
    </citation>
    <scope>NUCLEOTIDE SEQUENCE [LARGE SCALE GENOMIC DNA]</scope>
    <source>
        <strain evidence="2">MNA4</strain>
    </source>
</reference>
<proteinExistence type="predicted"/>
<sequence>MRNNPQDDCVVANNKGELLMALDEKRSFILIPKPFKDEFLKNTQLPMSETEKMGFELGFLGGANLISSPLYHLINWLSKDSKEQKRIDSKIRKYVIKTHDEDLLLSLRQLDY</sequence>
<dbReference type="Proteomes" id="UP000187550">
    <property type="component" value="Unassembled WGS sequence"/>
</dbReference>
<protein>
    <submittedName>
        <fullName evidence="1">Uncharacterized protein</fullName>
    </submittedName>
</protein>
<evidence type="ECO:0000313" key="1">
    <source>
        <dbReference type="EMBL" id="SIT91166.1"/>
    </source>
</evidence>
<keyword evidence="2" id="KW-1185">Reference proteome</keyword>